<dbReference type="Proteomes" id="UP001359485">
    <property type="component" value="Unassembled WGS sequence"/>
</dbReference>
<evidence type="ECO:0000313" key="12">
    <source>
        <dbReference type="Proteomes" id="UP001359485"/>
    </source>
</evidence>
<keyword evidence="10" id="KW-0732">Signal</keyword>
<evidence type="ECO:0000256" key="3">
    <source>
        <dbReference type="ARBA" id="ARBA00023136"/>
    </source>
</evidence>
<evidence type="ECO:0000256" key="2">
    <source>
        <dbReference type="ARBA" id="ARBA00022989"/>
    </source>
</evidence>
<feature type="chain" id="PRO_5047285281" description="PAT complex subunit CCDC47" evidence="10">
    <location>
        <begin position="31"/>
        <end position="499"/>
    </location>
</feature>
<dbReference type="PANTHER" id="PTHR12883:SF0">
    <property type="entry name" value="PAT COMPLEX SUBUNIT CCDC47"/>
    <property type="match status" value="1"/>
</dbReference>
<keyword evidence="3 9" id="KW-0472">Membrane</keyword>
<dbReference type="PANTHER" id="PTHR12883">
    <property type="entry name" value="ADIPOCYTE-SPECIFIC PROTEIN 4-RELATED"/>
    <property type="match status" value="1"/>
</dbReference>
<comment type="similarity">
    <text evidence="5">Belongs to the CCDC47 family.</text>
</comment>
<accession>A0ABR1ARK3</accession>
<feature type="region of interest" description="Disordered" evidence="8">
    <location>
        <begin position="110"/>
        <end position="140"/>
    </location>
</feature>
<dbReference type="Pfam" id="PF07946">
    <property type="entry name" value="CCDC47"/>
    <property type="match status" value="1"/>
</dbReference>
<comment type="caution">
    <text evidence="11">The sequence shown here is derived from an EMBL/GenBank/DDBJ whole genome shotgun (WGS) entry which is preliminary data.</text>
</comment>
<evidence type="ECO:0000256" key="1">
    <source>
        <dbReference type="ARBA" id="ARBA00022692"/>
    </source>
</evidence>
<evidence type="ECO:0000256" key="7">
    <source>
        <dbReference type="ARBA" id="ARBA00034902"/>
    </source>
</evidence>
<dbReference type="InterPro" id="IPR012879">
    <property type="entry name" value="CCDC47"/>
</dbReference>
<feature type="compositionally biased region" description="Basic and acidic residues" evidence="8">
    <location>
        <begin position="61"/>
        <end position="71"/>
    </location>
</feature>
<evidence type="ECO:0000256" key="10">
    <source>
        <dbReference type="SAM" id="SignalP"/>
    </source>
</evidence>
<keyword evidence="2 9" id="KW-1133">Transmembrane helix</keyword>
<evidence type="ECO:0000256" key="6">
    <source>
        <dbReference type="ARBA" id="ARBA00034875"/>
    </source>
</evidence>
<evidence type="ECO:0000256" key="9">
    <source>
        <dbReference type="SAM" id="Phobius"/>
    </source>
</evidence>
<keyword evidence="12" id="KW-1185">Reference proteome</keyword>
<feature type="transmembrane region" description="Helical" evidence="9">
    <location>
        <begin position="159"/>
        <end position="177"/>
    </location>
</feature>
<protein>
    <recommendedName>
        <fullName evidence="6">PAT complex subunit CCDC47</fullName>
    </recommendedName>
    <alternativeName>
        <fullName evidence="7">Coiled-coil domain-containing protein 47</fullName>
    </alternativeName>
</protein>
<comment type="subcellular location">
    <subcellularLocation>
        <location evidence="4">Rough endoplasmic reticulum membrane</location>
        <topology evidence="4">Single-pass type I membrane protein</topology>
    </subcellularLocation>
</comment>
<name>A0ABR1ARK3_POLSC</name>
<feature type="region of interest" description="Disordered" evidence="8">
    <location>
        <begin position="443"/>
        <end position="499"/>
    </location>
</feature>
<evidence type="ECO:0000313" key="11">
    <source>
        <dbReference type="EMBL" id="KAK6626559.1"/>
    </source>
</evidence>
<evidence type="ECO:0000256" key="8">
    <source>
        <dbReference type="SAM" id="MobiDB-lite"/>
    </source>
</evidence>
<organism evidence="11 12">
    <name type="scientific">Polyplax serrata</name>
    <name type="common">Common mouse louse</name>
    <dbReference type="NCBI Taxonomy" id="468196"/>
    <lineage>
        <taxon>Eukaryota</taxon>
        <taxon>Metazoa</taxon>
        <taxon>Ecdysozoa</taxon>
        <taxon>Arthropoda</taxon>
        <taxon>Hexapoda</taxon>
        <taxon>Insecta</taxon>
        <taxon>Pterygota</taxon>
        <taxon>Neoptera</taxon>
        <taxon>Paraneoptera</taxon>
        <taxon>Psocodea</taxon>
        <taxon>Troctomorpha</taxon>
        <taxon>Phthiraptera</taxon>
        <taxon>Anoplura</taxon>
        <taxon>Polyplacidae</taxon>
        <taxon>Polyplax</taxon>
    </lineage>
</organism>
<feature type="compositionally biased region" description="Acidic residues" evidence="8">
    <location>
        <begin position="110"/>
        <end position="127"/>
    </location>
</feature>
<keyword evidence="1 9" id="KW-0812">Transmembrane</keyword>
<feature type="compositionally biased region" description="Basic residues" evidence="8">
    <location>
        <begin position="483"/>
        <end position="499"/>
    </location>
</feature>
<gene>
    <name evidence="11" type="ORF">RUM44_009033</name>
</gene>
<feature type="compositionally biased region" description="Basic and acidic residues" evidence="8">
    <location>
        <begin position="449"/>
        <end position="482"/>
    </location>
</feature>
<sequence length="499" mass="57905">MRRFYLVKMRFVLVLVVVVLVGHQFTLTDGRLNEEFEDNEFAEFEDFEEVDVKTDMKAKENLDQTVKDKSSLRSAGGGPAREENFNDGGHDDDDNDDIVLEVENEDSIVEDEENEFDHFSDEEEFEGFDTSTSKPEKKDSPRITITQVPLHLRTNWDSYYLEMLMIAGLLVYFLNFFTGKNKNYKLANMWYYTHKTLLEENFTLVGDDGKLEIENQGLVKESENLYTLWCSGRTCCEGMLVELKLLKRQDLLSVIAQIMKPSLDQIHIRVDMSKEDMDSFVFCIANRKAANKLSREMADLSVFCPEKKSGTKFGVPENFSIMSEIGEATSAMLDSKILAVLNKYSNVIEYLHFSDQFSGPKQPEESNVTKLPEVKKVLIFHYNIPIKGHATQEAMEQMKPLLQLVFHCMDKVKRYKLSKEGKSKADKNRLRVEEAFLKTTHAARAEAAAARREEKKRQEKERILQEDDPEKQRKWEEKEMKRQMKRKAPKMKQLKVKAL</sequence>
<evidence type="ECO:0000256" key="4">
    <source>
        <dbReference type="ARBA" id="ARBA00034697"/>
    </source>
</evidence>
<feature type="signal peptide" evidence="10">
    <location>
        <begin position="1"/>
        <end position="30"/>
    </location>
</feature>
<proteinExistence type="inferred from homology"/>
<evidence type="ECO:0000256" key="5">
    <source>
        <dbReference type="ARBA" id="ARBA00034746"/>
    </source>
</evidence>
<feature type="region of interest" description="Disordered" evidence="8">
    <location>
        <begin position="61"/>
        <end position="96"/>
    </location>
</feature>
<reference evidence="11 12" key="1">
    <citation type="submission" date="2023-09" db="EMBL/GenBank/DDBJ databases">
        <title>Genomes of two closely related lineages of the louse Polyplax serrata with different host specificities.</title>
        <authorList>
            <person name="Martinu J."/>
            <person name="Tarabai H."/>
            <person name="Stefka J."/>
            <person name="Hypsa V."/>
        </authorList>
    </citation>
    <scope>NUCLEOTIDE SEQUENCE [LARGE SCALE GENOMIC DNA]</scope>
    <source>
        <strain evidence="11">98ZLc_SE</strain>
    </source>
</reference>
<dbReference type="EMBL" id="JAWJWF010000045">
    <property type="protein sequence ID" value="KAK6626559.1"/>
    <property type="molecule type" value="Genomic_DNA"/>
</dbReference>